<dbReference type="Gene3D" id="1.10.10.10">
    <property type="entry name" value="Winged helix-like DNA-binding domain superfamily/Winged helix DNA-binding domain"/>
    <property type="match status" value="1"/>
</dbReference>
<dbReference type="AlphaFoldDB" id="A0A3G1L001"/>
<dbReference type="InterPro" id="IPR036390">
    <property type="entry name" value="WH_DNA-bd_sf"/>
</dbReference>
<reference evidence="1 2" key="1">
    <citation type="submission" date="2016-10" db="EMBL/GenBank/DDBJ databases">
        <title>Complete Genome Sequence of Peptococcaceae strain DCMF.</title>
        <authorList>
            <person name="Edwards R.J."/>
            <person name="Holland S.I."/>
            <person name="Deshpande N.P."/>
            <person name="Wong Y.K."/>
            <person name="Ertan H."/>
            <person name="Manefield M."/>
            <person name="Russell T.L."/>
            <person name="Lee M.J."/>
        </authorList>
    </citation>
    <scope>NUCLEOTIDE SEQUENCE [LARGE SCALE GENOMIC DNA]</scope>
    <source>
        <strain evidence="1 2">DCMF</strain>
    </source>
</reference>
<accession>A0A3G1L001</accession>
<dbReference type="InterPro" id="IPR036388">
    <property type="entry name" value="WH-like_DNA-bd_sf"/>
</dbReference>
<dbReference type="RefSeq" id="WP_148137528.1">
    <property type="nucleotide sequence ID" value="NZ_CP017634.1"/>
</dbReference>
<protein>
    <submittedName>
        <fullName evidence="1">DNA-binding protein</fullName>
    </submittedName>
</protein>
<dbReference type="EMBL" id="CP017634">
    <property type="protein sequence ID" value="ATW28116.1"/>
    <property type="molecule type" value="Genomic_DNA"/>
</dbReference>
<dbReference type="KEGG" id="fwa:DCMF_28195"/>
<sequence length="95" mass="10793">MAQLLPLKFRILHYFSKAKGDVSVDDLLKDLKNEYSGDGQFTKSGVSNHLDSLRAVGMIEVTEPVLNNNELTIKYKITDYGTSRLAYLPQEWQSK</sequence>
<keyword evidence="2" id="KW-1185">Reference proteome</keyword>
<keyword evidence="1" id="KW-0238">DNA-binding</keyword>
<dbReference type="GO" id="GO:0003677">
    <property type="term" value="F:DNA binding"/>
    <property type="evidence" value="ECO:0007669"/>
    <property type="project" value="UniProtKB-KW"/>
</dbReference>
<dbReference type="SUPFAM" id="SSF46785">
    <property type="entry name" value="Winged helix' DNA-binding domain"/>
    <property type="match status" value="1"/>
</dbReference>
<evidence type="ECO:0000313" key="1">
    <source>
        <dbReference type="EMBL" id="ATW28116.1"/>
    </source>
</evidence>
<organism evidence="1 2">
    <name type="scientific">Formimonas warabiya</name>
    <dbReference type="NCBI Taxonomy" id="1761012"/>
    <lineage>
        <taxon>Bacteria</taxon>
        <taxon>Bacillati</taxon>
        <taxon>Bacillota</taxon>
        <taxon>Clostridia</taxon>
        <taxon>Eubacteriales</taxon>
        <taxon>Peptococcaceae</taxon>
        <taxon>Candidatus Formimonas</taxon>
    </lineage>
</organism>
<gene>
    <name evidence="1" type="ORF">DCMF_28195</name>
</gene>
<dbReference type="Proteomes" id="UP000323521">
    <property type="component" value="Chromosome"/>
</dbReference>
<dbReference type="OrthoDB" id="1683105at2"/>
<name>A0A3G1L001_FORW1</name>
<proteinExistence type="predicted"/>
<evidence type="ECO:0000313" key="2">
    <source>
        <dbReference type="Proteomes" id="UP000323521"/>
    </source>
</evidence>